<dbReference type="GO" id="GO:0006457">
    <property type="term" value="P:protein folding"/>
    <property type="evidence" value="ECO:0007669"/>
    <property type="project" value="InterPro"/>
</dbReference>
<dbReference type="InterPro" id="IPR029000">
    <property type="entry name" value="Cyclophilin-like_dom_sf"/>
</dbReference>
<dbReference type="Pfam" id="PF00160">
    <property type="entry name" value="Pro_isomerase"/>
    <property type="match status" value="1"/>
</dbReference>
<dbReference type="EC" id="5.2.1.8" evidence="4"/>
<evidence type="ECO:0000256" key="4">
    <source>
        <dbReference type="RuleBase" id="RU363019"/>
    </source>
</evidence>
<comment type="function">
    <text evidence="1 4">PPIases accelerate the folding of proteins. It catalyzes the cis-trans isomerization of proline imidic peptide bonds in oligopeptides.</text>
</comment>
<keyword evidence="3 4" id="KW-0413">Isomerase</keyword>
<keyword evidence="4" id="KW-0732">Signal</keyword>
<protein>
    <recommendedName>
        <fullName evidence="4">Peptidyl-prolyl cis-trans isomerase</fullName>
        <shortName evidence="4">PPIase</shortName>
        <ecNumber evidence="4">5.2.1.8</ecNumber>
    </recommendedName>
</protein>
<organism evidence="6 7">
    <name type="scientific">Mobilisporobacter senegalensis</name>
    <dbReference type="NCBI Taxonomy" id="1329262"/>
    <lineage>
        <taxon>Bacteria</taxon>
        <taxon>Bacillati</taxon>
        <taxon>Bacillota</taxon>
        <taxon>Clostridia</taxon>
        <taxon>Lachnospirales</taxon>
        <taxon>Lachnospiraceae</taxon>
        <taxon>Mobilisporobacter</taxon>
    </lineage>
</organism>
<dbReference type="PANTHER" id="PTHR45625">
    <property type="entry name" value="PEPTIDYL-PROLYL CIS-TRANS ISOMERASE-RELATED"/>
    <property type="match status" value="1"/>
</dbReference>
<comment type="catalytic activity">
    <reaction evidence="4">
        <text>[protein]-peptidylproline (omega=180) = [protein]-peptidylproline (omega=0)</text>
        <dbReference type="Rhea" id="RHEA:16237"/>
        <dbReference type="Rhea" id="RHEA-COMP:10747"/>
        <dbReference type="Rhea" id="RHEA-COMP:10748"/>
        <dbReference type="ChEBI" id="CHEBI:83833"/>
        <dbReference type="ChEBI" id="CHEBI:83834"/>
        <dbReference type="EC" id="5.2.1.8"/>
    </reaction>
</comment>
<evidence type="ECO:0000313" key="7">
    <source>
        <dbReference type="Proteomes" id="UP000273083"/>
    </source>
</evidence>
<feature type="signal peptide" evidence="4">
    <location>
        <begin position="1"/>
        <end position="19"/>
    </location>
</feature>
<dbReference type="RefSeq" id="WP_123609795.1">
    <property type="nucleotide sequence ID" value="NZ_RJVG01000007.1"/>
</dbReference>
<accession>A0A3N1XK43</accession>
<dbReference type="OrthoDB" id="9807797at2"/>
<comment type="caution">
    <text evidence="6">The sequence shown here is derived from an EMBL/GenBank/DDBJ whole genome shotgun (WGS) entry which is preliminary data.</text>
</comment>
<dbReference type="PROSITE" id="PS51257">
    <property type="entry name" value="PROKAR_LIPOPROTEIN"/>
    <property type="match status" value="1"/>
</dbReference>
<name>A0A3N1XK43_9FIRM</name>
<comment type="similarity">
    <text evidence="4">Belongs to the cyclophilin-type PPIase family.</text>
</comment>
<dbReference type="PANTHER" id="PTHR45625:SF4">
    <property type="entry name" value="PEPTIDYLPROLYL ISOMERASE DOMAIN AND WD REPEAT-CONTAINING PROTEIN 1"/>
    <property type="match status" value="1"/>
</dbReference>
<proteinExistence type="inferred from homology"/>
<dbReference type="InterPro" id="IPR020892">
    <property type="entry name" value="Cyclophilin-type_PPIase_CS"/>
</dbReference>
<dbReference type="InterPro" id="IPR002130">
    <property type="entry name" value="Cyclophilin-type_PPIase_dom"/>
</dbReference>
<dbReference type="GO" id="GO:0003755">
    <property type="term" value="F:peptidyl-prolyl cis-trans isomerase activity"/>
    <property type="evidence" value="ECO:0007669"/>
    <property type="project" value="UniProtKB-UniRule"/>
</dbReference>
<keyword evidence="2 4" id="KW-0697">Rotamase</keyword>
<evidence type="ECO:0000256" key="1">
    <source>
        <dbReference type="ARBA" id="ARBA00002388"/>
    </source>
</evidence>
<evidence type="ECO:0000259" key="5">
    <source>
        <dbReference type="PROSITE" id="PS50072"/>
    </source>
</evidence>
<feature type="domain" description="PPIase cyclophilin-type" evidence="5">
    <location>
        <begin position="58"/>
        <end position="234"/>
    </location>
</feature>
<dbReference type="Gene3D" id="2.40.100.10">
    <property type="entry name" value="Cyclophilin-like"/>
    <property type="match status" value="1"/>
</dbReference>
<dbReference type="PRINTS" id="PR00153">
    <property type="entry name" value="CSAPPISMRASE"/>
</dbReference>
<reference evidence="6 7" key="1">
    <citation type="submission" date="2018-11" db="EMBL/GenBank/DDBJ databases">
        <title>Genomic Encyclopedia of Type Strains, Phase IV (KMG-IV): sequencing the most valuable type-strain genomes for metagenomic binning, comparative biology and taxonomic classification.</title>
        <authorList>
            <person name="Goeker M."/>
        </authorList>
    </citation>
    <scope>NUCLEOTIDE SEQUENCE [LARGE SCALE GENOMIC DNA]</scope>
    <source>
        <strain evidence="6 7">DSM 26537</strain>
    </source>
</reference>
<dbReference type="InterPro" id="IPR044666">
    <property type="entry name" value="Cyclophilin_A-like"/>
</dbReference>
<dbReference type="PROSITE" id="PS50072">
    <property type="entry name" value="CSA_PPIASE_2"/>
    <property type="match status" value="1"/>
</dbReference>
<evidence type="ECO:0000256" key="2">
    <source>
        <dbReference type="ARBA" id="ARBA00023110"/>
    </source>
</evidence>
<sequence>MKKHIIIMVLLLTCVALFAGCGKKKEEPVKPEVKDLNGSGVQFEEPKKGETVAELVVKDYGSIYVKFFKDVAPKAVENFTTHAKDGYYDGLTFHRVMDQFMIQGGDPTGTGMAGESIWGSEFEDEFSDDLFPYRGALCMANAGPGTNGSQFFLVQAGPVQEELLTQLETEYKIIIPDEARMNYLQVGGTPWLHNAHTVFGQMYAGYDVMDKIAATETDANNKPLKDVIIEKINITEY</sequence>
<dbReference type="Proteomes" id="UP000273083">
    <property type="component" value="Unassembled WGS sequence"/>
</dbReference>
<dbReference type="SUPFAM" id="SSF50891">
    <property type="entry name" value="Cyclophilin-like"/>
    <property type="match status" value="1"/>
</dbReference>
<dbReference type="AlphaFoldDB" id="A0A3N1XK43"/>
<evidence type="ECO:0000313" key="6">
    <source>
        <dbReference type="EMBL" id="ROR27094.1"/>
    </source>
</evidence>
<evidence type="ECO:0000256" key="3">
    <source>
        <dbReference type="ARBA" id="ARBA00023235"/>
    </source>
</evidence>
<dbReference type="PROSITE" id="PS00170">
    <property type="entry name" value="CSA_PPIASE_1"/>
    <property type="match status" value="1"/>
</dbReference>
<gene>
    <name evidence="6" type="ORF">EDD66_1077</name>
</gene>
<keyword evidence="7" id="KW-1185">Reference proteome</keyword>
<feature type="chain" id="PRO_5039761722" description="Peptidyl-prolyl cis-trans isomerase" evidence="4">
    <location>
        <begin position="20"/>
        <end position="237"/>
    </location>
</feature>
<dbReference type="EMBL" id="RJVG01000007">
    <property type="protein sequence ID" value="ROR27094.1"/>
    <property type="molecule type" value="Genomic_DNA"/>
</dbReference>